<dbReference type="WBParaSite" id="ES5_v2.g18678.t1">
    <property type="protein sequence ID" value="ES5_v2.g18678.t1"/>
    <property type="gene ID" value="ES5_v2.g18678"/>
</dbReference>
<reference evidence="2" key="1">
    <citation type="submission" date="2022-11" db="UniProtKB">
        <authorList>
            <consortium name="WormBaseParasite"/>
        </authorList>
    </citation>
    <scope>IDENTIFICATION</scope>
</reference>
<sequence>MPENVEYCEYNTNPEATLTAIIVGNSYAMNLQYAIVKNPTFRKVILIYALGCPFPYVNDKGKGHCKKAAEAMKRLIGEVEPDIVYLIQGYIGYMKKRLENNWKNNWKFKKWNEMFQFIQKHSSAIIVNQEQLYFPYEVGKEFSKRKSHGRAFDGRMRKPVCFCF</sequence>
<evidence type="ECO:0000313" key="1">
    <source>
        <dbReference type="Proteomes" id="UP000887579"/>
    </source>
</evidence>
<accession>A0AC34FMX8</accession>
<evidence type="ECO:0000313" key="2">
    <source>
        <dbReference type="WBParaSite" id="ES5_v2.g18678.t1"/>
    </source>
</evidence>
<proteinExistence type="predicted"/>
<organism evidence="1 2">
    <name type="scientific">Panagrolaimus sp. ES5</name>
    <dbReference type="NCBI Taxonomy" id="591445"/>
    <lineage>
        <taxon>Eukaryota</taxon>
        <taxon>Metazoa</taxon>
        <taxon>Ecdysozoa</taxon>
        <taxon>Nematoda</taxon>
        <taxon>Chromadorea</taxon>
        <taxon>Rhabditida</taxon>
        <taxon>Tylenchina</taxon>
        <taxon>Panagrolaimomorpha</taxon>
        <taxon>Panagrolaimoidea</taxon>
        <taxon>Panagrolaimidae</taxon>
        <taxon>Panagrolaimus</taxon>
    </lineage>
</organism>
<dbReference type="Proteomes" id="UP000887579">
    <property type="component" value="Unplaced"/>
</dbReference>
<protein>
    <submittedName>
        <fullName evidence="2">SGNH domain-containing protein</fullName>
    </submittedName>
</protein>
<name>A0AC34FMX8_9BILA</name>